<keyword evidence="5 6" id="KW-0472">Membrane</keyword>
<gene>
    <name evidence="7" type="ORF">HMPREF1016_02288</name>
</gene>
<dbReference type="HOGENOM" id="CLU_001771_11_2_10"/>
<dbReference type="GO" id="GO:0016887">
    <property type="term" value="F:ATP hydrolysis activity"/>
    <property type="evidence" value="ECO:0007669"/>
    <property type="project" value="InterPro"/>
</dbReference>
<evidence type="ECO:0000256" key="1">
    <source>
        <dbReference type="ARBA" id="ARBA00004370"/>
    </source>
</evidence>
<sequence length="515" mass="57024">MQAAGAWLFAVPLLLLSIFRDHVTYGNEIQMLLAIPVLLFLGVSLYTDAWKQFRMGRITMDMLIAFSMFVAFLFSLFNTFFPDYWYEVGLQPHVYYEVAVLTTAVGLTGKVFRFLPDELHDGDRMAGIIFPALTGIAILVFVIWILFGGMEAVPHALYSVISIFIVACPCALGLVTPVALMRGIGKAARMHILIKDSLALERLSKADIVVFDKTGTLTEGHPTVIAWLWAQCQEEYFKEVLLAAEMNSTNSLATAISTALREEGIIPARLDVCEVLKGKGMRVVYKDAEYWVGSHKLLKDYHVYLSDVLGDMLVEYESEGNSIVYFGRKNELLAIIAVKDQLKAAALGTVRELRASELDICMLTGDGERTASTIAGKLGIIRYMPDALPDDKETFIRELQLQGKMVVMIGDGINDVQALTCADVSIAMGENPDDATVEKTMVVMKSSDLQSLPKLFGLSRHTLRLMHQNSFWMVIYHLIGVLIAAGILYPVYGILLTPMLAAIVILLSCVTLIRS</sequence>
<keyword evidence="3" id="KW-1278">Translocase</keyword>
<dbReference type="InterPro" id="IPR023298">
    <property type="entry name" value="ATPase_P-typ_TM_dom_sf"/>
</dbReference>
<dbReference type="GO" id="GO:0005507">
    <property type="term" value="F:copper ion binding"/>
    <property type="evidence" value="ECO:0007669"/>
    <property type="project" value="TreeGrafter"/>
</dbReference>
<feature type="transmembrane region" description="Helical" evidence="6">
    <location>
        <begin position="62"/>
        <end position="81"/>
    </location>
</feature>
<proteinExistence type="predicted"/>
<dbReference type="SUPFAM" id="SSF56784">
    <property type="entry name" value="HAD-like"/>
    <property type="match status" value="1"/>
</dbReference>
<dbReference type="Gene3D" id="3.40.1110.10">
    <property type="entry name" value="Calcium-transporting ATPase, cytoplasmic domain N"/>
    <property type="match status" value="1"/>
</dbReference>
<feature type="transmembrane region" description="Helical" evidence="6">
    <location>
        <begin position="127"/>
        <end position="150"/>
    </location>
</feature>
<feature type="transmembrane region" description="Helical" evidence="6">
    <location>
        <begin position="470"/>
        <end position="489"/>
    </location>
</feature>
<dbReference type="InterPro" id="IPR023214">
    <property type="entry name" value="HAD_sf"/>
</dbReference>
<protein>
    <submittedName>
        <fullName evidence="7">ATPase</fullName>
    </submittedName>
</protein>
<reference evidence="7 8" key="1">
    <citation type="submission" date="2010-10" db="EMBL/GenBank/DDBJ databases">
        <title>The Genome Sequence of Bacteroides eggerthii strain 1_2_48FAA.</title>
        <authorList>
            <consortium name="The Broad Institute Genome Sequencing Platform"/>
            <person name="Ward D."/>
            <person name="Earl A."/>
            <person name="Feldgarden M."/>
            <person name="Young S.K."/>
            <person name="Gargeya S."/>
            <person name="Zeng Q."/>
            <person name="Alvarado L."/>
            <person name="Berlin A."/>
            <person name="Bochicchio J."/>
            <person name="Chapman S.B."/>
            <person name="Chen Z."/>
            <person name="Freedman E."/>
            <person name="Gellesch M."/>
            <person name="Goldberg J."/>
            <person name="Griggs A."/>
            <person name="Gujja S."/>
            <person name="Heilman E."/>
            <person name="Heiman D."/>
            <person name="Howarth C."/>
            <person name="Mehta T."/>
            <person name="Neiman D."/>
            <person name="Pearson M."/>
            <person name="Roberts A."/>
            <person name="Saif S."/>
            <person name="Shea T."/>
            <person name="Shenoy N."/>
            <person name="Sisk P."/>
            <person name="Stolte C."/>
            <person name="Sykes S."/>
            <person name="White J."/>
            <person name="Yandava C."/>
            <person name="Allen-Vercoe E."/>
            <person name="Ambrose C."/>
            <person name="Strauss J."/>
            <person name="Daigneault M."/>
            <person name="Haas B."/>
            <person name="Nusbaum C."/>
            <person name="Birren B."/>
        </authorList>
    </citation>
    <scope>NUCLEOTIDE SEQUENCE [LARGE SCALE GENOMIC DNA]</scope>
    <source>
        <strain evidence="7 8">1_2_48FAA</strain>
    </source>
</reference>
<dbReference type="GO" id="GO:0005524">
    <property type="term" value="F:ATP binding"/>
    <property type="evidence" value="ECO:0007669"/>
    <property type="project" value="InterPro"/>
</dbReference>
<dbReference type="InterPro" id="IPR018303">
    <property type="entry name" value="ATPase_P-typ_P_site"/>
</dbReference>
<dbReference type="InterPro" id="IPR001757">
    <property type="entry name" value="P_typ_ATPase"/>
</dbReference>
<comment type="subcellular location">
    <subcellularLocation>
        <location evidence="1">Membrane</location>
    </subcellularLocation>
</comment>
<dbReference type="InterPro" id="IPR036412">
    <property type="entry name" value="HAD-like_sf"/>
</dbReference>
<feature type="transmembrane region" description="Helical" evidence="6">
    <location>
        <begin position="30"/>
        <end position="50"/>
    </location>
</feature>
<evidence type="ECO:0000256" key="6">
    <source>
        <dbReference type="SAM" id="Phobius"/>
    </source>
</evidence>
<dbReference type="EMBL" id="ACWG01000030">
    <property type="protein sequence ID" value="EFV29393.1"/>
    <property type="molecule type" value="Genomic_DNA"/>
</dbReference>
<feature type="transmembrane region" description="Helical" evidence="6">
    <location>
        <begin position="93"/>
        <end position="115"/>
    </location>
</feature>
<evidence type="ECO:0000256" key="3">
    <source>
        <dbReference type="ARBA" id="ARBA00022967"/>
    </source>
</evidence>
<dbReference type="NCBIfam" id="TIGR01494">
    <property type="entry name" value="ATPase_P-type"/>
    <property type="match status" value="1"/>
</dbReference>
<dbReference type="PRINTS" id="PR00119">
    <property type="entry name" value="CATATPASE"/>
</dbReference>
<dbReference type="PRINTS" id="PR00943">
    <property type="entry name" value="CUATPASE"/>
</dbReference>
<evidence type="ECO:0000256" key="2">
    <source>
        <dbReference type="ARBA" id="ARBA00022692"/>
    </source>
</evidence>
<dbReference type="Gene3D" id="3.40.50.1000">
    <property type="entry name" value="HAD superfamily/HAD-like"/>
    <property type="match status" value="1"/>
</dbReference>
<evidence type="ECO:0000256" key="4">
    <source>
        <dbReference type="ARBA" id="ARBA00022989"/>
    </source>
</evidence>
<accession>E5X065</accession>
<dbReference type="PANTHER" id="PTHR43520:SF8">
    <property type="entry name" value="P-TYPE CU(+) TRANSPORTER"/>
    <property type="match status" value="1"/>
</dbReference>
<dbReference type="SFLD" id="SFLDG00002">
    <property type="entry name" value="C1.7:_P-type_atpase_like"/>
    <property type="match status" value="1"/>
</dbReference>
<evidence type="ECO:0000313" key="8">
    <source>
        <dbReference type="Proteomes" id="UP000003246"/>
    </source>
</evidence>
<dbReference type="InterPro" id="IPR044492">
    <property type="entry name" value="P_typ_ATPase_HD_dom"/>
</dbReference>
<dbReference type="InterPro" id="IPR023299">
    <property type="entry name" value="ATPase_P-typ_cyto_dom_N"/>
</dbReference>
<feature type="transmembrane region" description="Helical" evidence="6">
    <location>
        <begin position="495"/>
        <end position="513"/>
    </location>
</feature>
<comment type="caution">
    <text evidence="7">The sequence shown here is derived from an EMBL/GenBank/DDBJ whole genome shotgun (WGS) entry which is preliminary data.</text>
</comment>
<feature type="transmembrane region" description="Helical" evidence="6">
    <location>
        <begin position="156"/>
        <end position="180"/>
    </location>
</feature>
<dbReference type="AlphaFoldDB" id="E5X065"/>
<organism evidence="7 8">
    <name type="scientific">Bacteroides eggerthii 1_2_48FAA</name>
    <dbReference type="NCBI Taxonomy" id="665953"/>
    <lineage>
        <taxon>Bacteria</taxon>
        <taxon>Pseudomonadati</taxon>
        <taxon>Bacteroidota</taxon>
        <taxon>Bacteroidia</taxon>
        <taxon>Bacteroidales</taxon>
        <taxon>Bacteroidaceae</taxon>
        <taxon>Bacteroides</taxon>
    </lineage>
</organism>
<evidence type="ECO:0000313" key="7">
    <source>
        <dbReference type="EMBL" id="EFV29393.1"/>
    </source>
</evidence>
<dbReference type="GO" id="GO:0043682">
    <property type="term" value="F:P-type divalent copper transporter activity"/>
    <property type="evidence" value="ECO:0007669"/>
    <property type="project" value="TreeGrafter"/>
</dbReference>
<dbReference type="SFLD" id="SFLDS00003">
    <property type="entry name" value="Haloacid_Dehalogenase"/>
    <property type="match status" value="1"/>
</dbReference>
<dbReference type="Proteomes" id="UP000003246">
    <property type="component" value="Unassembled WGS sequence"/>
</dbReference>
<dbReference type="SFLD" id="SFLDF00027">
    <property type="entry name" value="p-type_atpase"/>
    <property type="match status" value="1"/>
</dbReference>
<evidence type="ECO:0000256" key="5">
    <source>
        <dbReference type="ARBA" id="ARBA00023136"/>
    </source>
</evidence>
<dbReference type="SUPFAM" id="SSF81665">
    <property type="entry name" value="Calcium ATPase, transmembrane domain M"/>
    <property type="match status" value="1"/>
</dbReference>
<keyword evidence="2 6" id="KW-0812">Transmembrane</keyword>
<dbReference type="GO" id="GO:0055070">
    <property type="term" value="P:copper ion homeostasis"/>
    <property type="evidence" value="ECO:0007669"/>
    <property type="project" value="TreeGrafter"/>
</dbReference>
<dbReference type="PROSITE" id="PS00154">
    <property type="entry name" value="ATPASE_E1_E2"/>
    <property type="match status" value="1"/>
</dbReference>
<dbReference type="Gene3D" id="1.20.1110.10">
    <property type="entry name" value="Calcium-transporting ATPase, transmembrane domain"/>
    <property type="match status" value="1"/>
</dbReference>
<name>E5X065_9BACE</name>
<dbReference type="Pfam" id="PF00702">
    <property type="entry name" value="Hydrolase"/>
    <property type="match status" value="1"/>
</dbReference>
<dbReference type="GO" id="GO:0016020">
    <property type="term" value="C:membrane"/>
    <property type="evidence" value="ECO:0007669"/>
    <property type="project" value="UniProtKB-SubCell"/>
</dbReference>
<dbReference type="PANTHER" id="PTHR43520">
    <property type="entry name" value="ATP7, ISOFORM B"/>
    <property type="match status" value="1"/>
</dbReference>
<keyword evidence="4 6" id="KW-1133">Transmembrane helix</keyword>